<keyword evidence="9" id="KW-1185">Reference proteome</keyword>
<feature type="coiled-coil region" evidence="7">
    <location>
        <begin position="295"/>
        <end position="322"/>
    </location>
</feature>
<comment type="caution">
    <text evidence="8">The sequence shown here is derived from an EMBL/GenBank/DDBJ whole genome shotgun (WGS) entry which is preliminary data.</text>
</comment>
<evidence type="ECO:0000313" key="8">
    <source>
        <dbReference type="EMBL" id="KAF8767077.1"/>
    </source>
</evidence>
<name>A0A8T0E6R7_ARGBR</name>
<keyword evidence="7" id="KW-0175">Coiled coil</keyword>
<accession>A0A8T0E6R7</accession>
<evidence type="ECO:0000256" key="3">
    <source>
        <dbReference type="ARBA" id="ARBA00022737"/>
    </source>
</evidence>
<dbReference type="AlphaFoldDB" id="A0A8T0E6R7"/>
<evidence type="ECO:0000256" key="4">
    <source>
        <dbReference type="ARBA" id="ARBA00022803"/>
    </source>
</evidence>
<evidence type="ECO:0000256" key="2">
    <source>
        <dbReference type="ARBA" id="ARBA00022490"/>
    </source>
</evidence>
<dbReference type="InterPro" id="IPR011990">
    <property type="entry name" value="TPR-like_helical_dom_sf"/>
</dbReference>
<evidence type="ECO:0000256" key="7">
    <source>
        <dbReference type="SAM" id="Coils"/>
    </source>
</evidence>
<gene>
    <name evidence="8" type="ORF">HNY73_020077</name>
</gene>
<dbReference type="GO" id="GO:0005929">
    <property type="term" value="C:cilium"/>
    <property type="evidence" value="ECO:0007669"/>
    <property type="project" value="TreeGrafter"/>
</dbReference>
<evidence type="ECO:0000313" key="9">
    <source>
        <dbReference type="Proteomes" id="UP000807504"/>
    </source>
</evidence>
<dbReference type="Gene3D" id="1.25.40.10">
    <property type="entry name" value="Tetratricopeptide repeat domain"/>
    <property type="match status" value="1"/>
</dbReference>
<dbReference type="PANTHER" id="PTHR46630">
    <property type="entry name" value="TETRATRICOPEPTIDE REPEAT PROTEIN 29"/>
    <property type="match status" value="1"/>
</dbReference>
<protein>
    <recommendedName>
        <fullName evidence="5">Tetratricopeptide repeat protein 29</fullName>
    </recommendedName>
</protein>
<evidence type="ECO:0000256" key="1">
    <source>
        <dbReference type="ARBA" id="ARBA00004496"/>
    </source>
</evidence>
<dbReference type="InterPro" id="IPR051476">
    <property type="entry name" value="Bac_ResReg_Asp_Phosphatase"/>
</dbReference>
<reference evidence="8" key="2">
    <citation type="submission" date="2020-06" db="EMBL/GenBank/DDBJ databases">
        <authorList>
            <person name="Sheffer M."/>
        </authorList>
    </citation>
    <scope>NUCLEOTIDE SEQUENCE</scope>
</reference>
<comment type="function">
    <text evidence="6">Axonemal protein which is implicated in axonemal and/or peri-axonemal structure assembly and regulates flagellum assembly and beating and therefore sperm motility.</text>
</comment>
<dbReference type="PANTHER" id="PTHR46630:SF1">
    <property type="entry name" value="TETRATRICOPEPTIDE REPEAT PROTEIN 29"/>
    <property type="match status" value="1"/>
</dbReference>
<dbReference type="Proteomes" id="UP000807504">
    <property type="component" value="Unassembled WGS sequence"/>
</dbReference>
<evidence type="ECO:0000256" key="5">
    <source>
        <dbReference type="ARBA" id="ARBA00040665"/>
    </source>
</evidence>
<dbReference type="GO" id="GO:0003341">
    <property type="term" value="P:cilium movement"/>
    <property type="evidence" value="ECO:0007669"/>
    <property type="project" value="TreeGrafter"/>
</dbReference>
<dbReference type="SUPFAM" id="SSF48452">
    <property type="entry name" value="TPR-like"/>
    <property type="match status" value="1"/>
</dbReference>
<keyword evidence="4" id="KW-0802">TPR repeat</keyword>
<dbReference type="GO" id="GO:0005737">
    <property type="term" value="C:cytoplasm"/>
    <property type="evidence" value="ECO:0007669"/>
    <property type="project" value="UniProtKB-SubCell"/>
</dbReference>
<keyword evidence="2" id="KW-0963">Cytoplasm</keyword>
<sequence>MYDAGRKGCLELLENGFVHAFEETLELIETNEKIKTHAELGLDKEKPQDLSKDSEVMKTIMEMLKKSEEADRTGAIEDEYSARLEIANNLRQQSGYYWLAEYLYKTCFRVLDTEDKKHEKSKIKALQLLALLEERRDNHDVALRYMEKAIKLVKETPLEPDDPFRKELFQQLIRMYRKLGTQYLNKETETTDTKESKAIFYYKKAVSLAKTTAVFKAYEQFETGYRILLFSGETLPDLLKLCRVMCGIGRANRSFDCLISILQDPPEKALNQLLTWRNTGGSFEGKIMMKNDHLIDLSQEEIEDADTKRAKLIQKLISEEKKESQEHKSAL</sequence>
<comment type="subcellular location">
    <subcellularLocation>
        <location evidence="1">Cytoplasm</location>
    </subcellularLocation>
</comment>
<keyword evidence="3" id="KW-0677">Repeat</keyword>
<reference evidence="8" key="1">
    <citation type="journal article" date="2020" name="bioRxiv">
        <title>Chromosome-level reference genome of the European wasp spider Argiope bruennichi: a resource for studies on range expansion and evolutionary adaptation.</title>
        <authorList>
            <person name="Sheffer M.M."/>
            <person name="Hoppe A."/>
            <person name="Krehenwinkel H."/>
            <person name="Uhl G."/>
            <person name="Kuss A.W."/>
            <person name="Jensen L."/>
            <person name="Jensen C."/>
            <person name="Gillespie R.G."/>
            <person name="Hoff K.J."/>
            <person name="Prost S."/>
        </authorList>
    </citation>
    <scope>NUCLEOTIDE SEQUENCE</scope>
</reference>
<organism evidence="8 9">
    <name type="scientific">Argiope bruennichi</name>
    <name type="common">Wasp spider</name>
    <name type="synonym">Aranea bruennichi</name>
    <dbReference type="NCBI Taxonomy" id="94029"/>
    <lineage>
        <taxon>Eukaryota</taxon>
        <taxon>Metazoa</taxon>
        <taxon>Ecdysozoa</taxon>
        <taxon>Arthropoda</taxon>
        <taxon>Chelicerata</taxon>
        <taxon>Arachnida</taxon>
        <taxon>Araneae</taxon>
        <taxon>Araneomorphae</taxon>
        <taxon>Entelegynae</taxon>
        <taxon>Araneoidea</taxon>
        <taxon>Araneidae</taxon>
        <taxon>Argiope</taxon>
    </lineage>
</organism>
<evidence type="ECO:0000256" key="6">
    <source>
        <dbReference type="ARBA" id="ARBA00044739"/>
    </source>
</evidence>
<dbReference type="EMBL" id="JABXBU010002230">
    <property type="protein sequence ID" value="KAF8767077.1"/>
    <property type="molecule type" value="Genomic_DNA"/>
</dbReference>
<proteinExistence type="predicted"/>